<dbReference type="OrthoDB" id="1166019at2759"/>
<dbReference type="InterPro" id="IPR056789">
    <property type="entry name" value="LRR_R13L1-DRL21"/>
</dbReference>
<dbReference type="Proteomes" id="UP000631114">
    <property type="component" value="Unassembled WGS sequence"/>
</dbReference>
<feature type="non-terminal residue" evidence="2">
    <location>
        <position position="82"/>
    </location>
</feature>
<proteinExistence type="predicted"/>
<name>A0A835LLW5_9MAGN</name>
<keyword evidence="3" id="KW-1185">Reference proteome</keyword>
<dbReference type="Pfam" id="PF25019">
    <property type="entry name" value="LRR_R13L1-DRL21"/>
    <property type="match status" value="1"/>
</dbReference>
<accession>A0A835LLW5</accession>
<feature type="domain" description="R13L1/DRL21-like LRR repeat region" evidence="1">
    <location>
        <begin position="15"/>
        <end position="52"/>
    </location>
</feature>
<sequence>MSVAKRRYEGYMEVEESVLSNITYLELYQCPNLKVLPTLGKLQFLEELWLHDLSVVKHLGADLLRVGNGDSMLSSLSSSSSM</sequence>
<dbReference type="AlphaFoldDB" id="A0A835LLW5"/>
<evidence type="ECO:0000259" key="1">
    <source>
        <dbReference type="Pfam" id="PF25019"/>
    </source>
</evidence>
<evidence type="ECO:0000313" key="2">
    <source>
        <dbReference type="EMBL" id="KAF9592106.1"/>
    </source>
</evidence>
<dbReference type="SUPFAM" id="SSF52058">
    <property type="entry name" value="L domain-like"/>
    <property type="match status" value="1"/>
</dbReference>
<gene>
    <name evidence="2" type="ORF">IFM89_011944</name>
</gene>
<protein>
    <recommendedName>
        <fullName evidence="1">R13L1/DRL21-like LRR repeat region domain-containing protein</fullName>
    </recommendedName>
</protein>
<comment type="caution">
    <text evidence="2">The sequence shown here is derived from an EMBL/GenBank/DDBJ whole genome shotgun (WGS) entry which is preliminary data.</text>
</comment>
<organism evidence="2 3">
    <name type="scientific">Coptis chinensis</name>
    <dbReference type="NCBI Taxonomy" id="261450"/>
    <lineage>
        <taxon>Eukaryota</taxon>
        <taxon>Viridiplantae</taxon>
        <taxon>Streptophyta</taxon>
        <taxon>Embryophyta</taxon>
        <taxon>Tracheophyta</taxon>
        <taxon>Spermatophyta</taxon>
        <taxon>Magnoliopsida</taxon>
        <taxon>Ranunculales</taxon>
        <taxon>Ranunculaceae</taxon>
        <taxon>Coptidoideae</taxon>
        <taxon>Coptis</taxon>
    </lineage>
</organism>
<dbReference type="EMBL" id="JADFTS010000008">
    <property type="protein sequence ID" value="KAF9592106.1"/>
    <property type="molecule type" value="Genomic_DNA"/>
</dbReference>
<reference evidence="2 3" key="1">
    <citation type="submission" date="2020-10" db="EMBL/GenBank/DDBJ databases">
        <title>The Coptis chinensis genome and diversification of protoberbering-type alkaloids.</title>
        <authorList>
            <person name="Wang B."/>
            <person name="Shu S."/>
            <person name="Song C."/>
            <person name="Liu Y."/>
        </authorList>
    </citation>
    <scope>NUCLEOTIDE SEQUENCE [LARGE SCALE GENOMIC DNA]</scope>
    <source>
        <strain evidence="2">HL-2020</strain>
        <tissue evidence="2">Leaf</tissue>
    </source>
</reference>
<evidence type="ECO:0000313" key="3">
    <source>
        <dbReference type="Proteomes" id="UP000631114"/>
    </source>
</evidence>